<accession>A0A2I0R5T4</accession>
<name>A0A2I0R5T4_9FLAO</name>
<dbReference type="Proteomes" id="UP000236654">
    <property type="component" value="Unassembled WGS sequence"/>
</dbReference>
<sequence>MKTTKLILFLFVVLNIPVFGQYTPKNKKKQFYGNQRLHKPLYRWVTGDYLRHGIQLSFGPTYTFTKMGAEEHEYKINSSVPGNDTLLRFSREAKSRIGIFAEIGMVHITKKPKKWLHYYDWGIGFKVFGGRELSETRVYDERDTLIGNLNGEGKFYNGYLYGRFSAHSVYQFNPHFFLDNALGVNLDYALMVGNMAYDGYHVPVDEKFQGDILGQLHYSLGLGIKPRVDKGFYFVPSIELPVLGIHEWNGGTPAIHWFSSQYYPAMLRLKFVWLFRKDPNRCPPVETNEKDRERAREYKNR</sequence>
<dbReference type="RefSeq" id="WP_101333088.1">
    <property type="nucleotide sequence ID" value="NZ_PJNI01000001.1"/>
</dbReference>
<proteinExistence type="predicted"/>
<dbReference type="OrthoDB" id="1466342at2"/>
<reference evidence="1 2" key="1">
    <citation type="submission" date="2017-12" db="EMBL/GenBank/DDBJ databases">
        <title>The draft genome sequence of Brumimicrobium saltpan LHR20.</title>
        <authorList>
            <person name="Do Z.-J."/>
            <person name="Luo H.-R."/>
        </authorList>
    </citation>
    <scope>NUCLEOTIDE SEQUENCE [LARGE SCALE GENOMIC DNA]</scope>
    <source>
        <strain evidence="1 2">LHR20</strain>
    </source>
</reference>
<evidence type="ECO:0000313" key="1">
    <source>
        <dbReference type="EMBL" id="PKR81942.1"/>
    </source>
</evidence>
<dbReference type="EMBL" id="PJNI01000001">
    <property type="protein sequence ID" value="PKR81942.1"/>
    <property type="molecule type" value="Genomic_DNA"/>
</dbReference>
<protein>
    <submittedName>
        <fullName evidence="1">Uncharacterized protein</fullName>
    </submittedName>
</protein>
<dbReference type="AlphaFoldDB" id="A0A2I0R5T4"/>
<keyword evidence="2" id="KW-1185">Reference proteome</keyword>
<evidence type="ECO:0000313" key="2">
    <source>
        <dbReference type="Proteomes" id="UP000236654"/>
    </source>
</evidence>
<comment type="caution">
    <text evidence="1">The sequence shown here is derived from an EMBL/GenBank/DDBJ whole genome shotgun (WGS) entry which is preliminary data.</text>
</comment>
<gene>
    <name evidence="1" type="ORF">CW751_00985</name>
</gene>
<organism evidence="1 2">
    <name type="scientific">Brumimicrobium salinarum</name>
    <dbReference type="NCBI Taxonomy" id="2058658"/>
    <lineage>
        <taxon>Bacteria</taxon>
        <taxon>Pseudomonadati</taxon>
        <taxon>Bacteroidota</taxon>
        <taxon>Flavobacteriia</taxon>
        <taxon>Flavobacteriales</taxon>
        <taxon>Crocinitomicaceae</taxon>
        <taxon>Brumimicrobium</taxon>
    </lineage>
</organism>